<name>A0ABU4CLI5_RHOJO</name>
<dbReference type="SMART" id="SM00354">
    <property type="entry name" value="HTH_LACI"/>
    <property type="match status" value="1"/>
</dbReference>
<feature type="compositionally biased region" description="Polar residues" evidence="4">
    <location>
        <begin position="352"/>
        <end position="368"/>
    </location>
</feature>
<dbReference type="CDD" id="cd06279">
    <property type="entry name" value="PBP1_LacI-like"/>
    <property type="match status" value="1"/>
</dbReference>
<dbReference type="InterPro" id="IPR028082">
    <property type="entry name" value="Peripla_BP_I"/>
</dbReference>
<dbReference type="EMBL" id="JAWLKA010000018">
    <property type="protein sequence ID" value="MDV6284399.1"/>
    <property type="molecule type" value="Genomic_DNA"/>
</dbReference>
<dbReference type="Gene3D" id="1.10.260.40">
    <property type="entry name" value="lambda repressor-like DNA-binding domains"/>
    <property type="match status" value="1"/>
</dbReference>
<dbReference type="RefSeq" id="WP_317570258.1">
    <property type="nucleotide sequence ID" value="NZ_JAWLKA010000018.1"/>
</dbReference>
<dbReference type="PANTHER" id="PTHR30146:SF138">
    <property type="entry name" value="TRANSCRIPTIONAL REGULATORY PROTEIN"/>
    <property type="match status" value="1"/>
</dbReference>
<evidence type="ECO:0000256" key="1">
    <source>
        <dbReference type="ARBA" id="ARBA00023015"/>
    </source>
</evidence>
<dbReference type="Proteomes" id="UP001185737">
    <property type="component" value="Unassembled WGS sequence"/>
</dbReference>
<keyword evidence="3" id="KW-0804">Transcription</keyword>
<sequence>MVTMKDVARAAGVSVATVSYAFSKSSKVSATQRERIYSVAAELGYAGPNIAGSSLRSGRIGAVGVIVPDSPVQALEDPSVTLLMKGIAEIGNSADIALTLFPASRGGSPDSPPNSLVLRGLVDGVVIHNVPDGHPLVEAIIARGIPAVVVDSPRSAGLPFVAIDDRHGAYLQMDHILSLGHRRIGIIVDKLGQDSDCRMVTADDVGAATERNARERLAGYFAAARDHHLPVEELSIVVAGNIDRAAGDEATRILLDAARPTALVATSDVHAVAAWQVLRERGLTVPDDMSVIGFDDAPVAELLGLSTIHQPIVEKGRAAATILLDRLGGGTRTRSLMKTSLVVRASTAPPRESSTAPPRESSTAPPRE</sequence>
<organism evidence="6 7">
    <name type="scientific">Rhodococcus jostii</name>
    <dbReference type="NCBI Taxonomy" id="132919"/>
    <lineage>
        <taxon>Bacteria</taxon>
        <taxon>Bacillati</taxon>
        <taxon>Actinomycetota</taxon>
        <taxon>Actinomycetes</taxon>
        <taxon>Mycobacteriales</taxon>
        <taxon>Nocardiaceae</taxon>
        <taxon>Rhodococcus</taxon>
    </lineage>
</organism>
<feature type="region of interest" description="Disordered" evidence="4">
    <location>
        <begin position="344"/>
        <end position="368"/>
    </location>
</feature>
<proteinExistence type="predicted"/>
<comment type="caution">
    <text evidence="6">The sequence shown here is derived from an EMBL/GenBank/DDBJ whole genome shotgun (WGS) entry which is preliminary data.</text>
</comment>
<dbReference type="SUPFAM" id="SSF53822">
    <property type="entry name" value="Periplasmic binding protein-like I"/>
    <property type="match status" value="1"/>
</dbReference>
<dbReference type="Gene3D" id="3.40.50.2300">
    <property type="match status" value="2"/>
</dbReference>
<dbReference type="InterPro" id="IPR000843">
    <property type="entry name" value="HTH_LacI"/>
</dbReference>
<keyword evidence="7" id="KW-1185">Reference proteome</keyword>
<dbReference type="InterPro" id="IPR010982">
    <property type="entry name" value="Lambda_DNA-bd_dom_sf"/>
</dbReference>
<dbReference type="Pfam" id="PF00356">
    <property type="entry name" value="LacI"/>
    <property type="match status" value="1"/>
</dbReference>
<reference evidence="6 7" key="1">
    <citation type="submission" date="2023-10" db="EMBL/GenBank/DDBJ databases">
        <title>Development of a sustainable strategy for remediation of hydrocarbon-contaminated territories based on the waste exchange concept.</title>
        <authorList>
            <person name="Krivoruchko A."/>
        </authorList>
    </citation>
    <scope>NUCLEOTIDE SEQUENCE [LARGE SCALE GENOMIC DNA]</scope>
    <source>
        <strain evidence="6 7">IEGM 60</strain>
    </source>
</reference>
<gene>
    <name evidence="6" type="ORF">R3Q59_28285</name>
</gene>
<dbReference type="PROSITE" id="PS50932">
    <property type="entry name" value="HTH_LACI_2"/>
    <property type="match status" value="1"/>
</dbReference>
<keyword evidence="2 6" id="KW-0238">DNA-binding</keyword>
<evidence type="ECO:0000259" key="5">
    <source>
        <dbReference type="PROSITE" id="PS50932"/>
    </source>
</evidence>
<evidence type="ECO:0000256" key="3">
    <source>
        <dbReference type="ARBA" id="ARBA00023163"/>
    </source>
</evidence>
<evidence type="ECO:0000256" key="2">
    <source>
        <dbReference type="ARBA" id="ARBA00023125"/>
    </source>
</evidence>
<dbReference type="SUPFAM" id="SSF47413">
    <property type="entry name" value="lambda repressor-like DNA-binding domains"/>
    <property type="match status" value="1"/>
</dbReference>
<evidence type="ECO:0000313" key="6">
    <source>
        <dbReference type="EMBL" id="MDV6284399.1"/>
    </source>
</evidence>
<dbReference type="Pfam" id="PF13377">
    <property type="entry name" value="Peripla_BP_3"/>
    <property type="match status" value="1"/>
</dbReference>
<protein>
    <submittedName>
        <fullName evidence="6">LacI family DNA-binding transcriptional regulator</fullName>
    </submittedName>
</protein>
<evidence type="ECO:0000313" key="7">
    <source>
        <dbReference type="Proteomes" id="UP001185737"/>
    </source>
</evidence>
<accession>A0ABU4CLI5</accession>
<dbReference type="InterPro" id="IPR046335">
    <property type="entry name" value="LacI/GalR-like_sensor"/>
</dbReference>
<feature type="domain" description="HTH lacI-type" evidence="5">
    <location>
        <begin position="2"/>
        <end position="57"/>
    </location>
</feature>
<dbReference type="CDD" id="cd01392">
    <property type="entry name" value="HTH_LacI"/>
    <property type="match status" value="1"/>
</dbReference>
<evidence type="ECO:0000256" key="4">
    <source>
        <dbReference type="SAM" id="MobiDB-lite"/>
    </source>
</evidence>
<dbReference type="PANTHER" id="PTHR30146">
    <property type="entry name" value="LACI-RELATED TRANSCRIPTIONAL REPRESSOR"/>
    <property type="match status" value="1"/>
</dbReference>
<keyword evidence="1" id="KW-0805">Transcription regulation</keyword>
<dbReference type="GO" id="GO:0003677">
    <property type="term" value="F:DNA binding"/>
    <property type="evidence" value="ECO:0007669"/>
    <property type="project" value="UniProtKB-KW"/>
</dbReference>